<organism evidence="1 2">
    <name type="scientific">Candidatus Methylomirabilis lanthanidiphila</name>
    <dbReference type="NCBI Taxonomy" id="2211376"/>
    <lineage>
        <taxon>Bacteria</taxon>
        <taxon>Candidatus Methylomirabilota</taxon>
        <taxon>Candidatus Methylomirabilia</taxon>
        <taxon>Candidatus Methylomirabilales</taxon>
        <taxon>Candidatus Methylomirabilaceae</taxon>
        <taxon>Candidatus Methylomirabilis</taxon>
    </lineage>
</organism>
<gene>
    <name evidence="1" type="ORF">MELA_03000</name>
</gene>
<sequence length="65" mass="7475">MEACTTQTCASLPAQTTHREETMLNEELWQEVHRLFDVEKWSKSAIARGLDVDVKTVRRCVRQAA</sequence>
<dbReference type="EMBL" id="CABIKM010000073">
    <property type="protein sequence ID" value="VUZ86595.1"/>
    <property type="molecule type" value="Genomic_DNA"/>
</dbReference>
<name>A0A564ZMN4_9BACT</name>
<proteinExistence type="predicted"/>
<dbReference type="AlphaFoldDB" id="A0A564ZMN4"/>
<protein>
    <recommendedName>
        <fullName evidence="3">Transposase</fullName>
    </recommendedName>
</protein>
<dbReference type="Proteomes" id="UP000334340">
    <property type="component" value="Unassembled WGS sequence"/>
</dbReference>
<evidence type="ECO:0008006" key="3">
    <source>
        <dbReference type="Google" id="ProtNLM"/>
    </source>
</evidence>
<keyword evidence="2" id="KW-1185">Reference proteome</keyword>
<accession>A0A564ZMN4</accession>
<evidence type="ECO:0000313" key="2">
    <source>
        <dbReference type="Proteomes" id="UP000334340"/>
    </source>
</evidence>
<evidence type="ECO:0000313" key="1">
    <source>
        <dbReference type="EMBL" id="VUZ86595.1"/>
    </source>
</evidence>
<reference evidence="1 2" key="1">
    <citation type="submission" date="2019-07" db="EMBL/GenBank/DDBJ databases">
        <authorList>
            <person name="Cremers G."/>
        </authorList>
    </citation>
    <scope>NUCLEOTIDE SEQUENCE [LARGE SCALE GENOMIC DNA]</scope>
</reference>
<feature type="non-terminal residue" evidence="1">
    <location>
        <position position="65"/>
    </location>
</feature>